<name>A0A314XR92_PRUYE</name>
<dbReference type="Proteomes" id="UP000250321">
    <property type="component" value="Unassembled WGS sequence"/>
</dbReference>
<evidence type="ECO:0000313" key="1">
    <source>
        <dbReference type="EMBL" id="PQP96552.1"/>
    </source>
</evidence>
<comment type="caution">
    <text evidence="1">The sequence shown here is derived from an EMBL/GenBank/DDBJ whole genome shotgun (WGS) entry which is preliminary data.</text>
</comment>
<dbReference type="EMBL" id="PJQY01002090">
    <property type="protein sequence ID" value="PQP96552.1"/>
    <property type="molecule type" value="Genomic_DNA"/>
</dbReference>
<evidence type="ECO:0000313" key="2">
    <source>
        <dbReference type="Proteomes" id="UP000250321"/>
    </source>
</evidence>
<protein>
    <submittedName>
        <fullName evidence="1">Uncharacterized protein</fullName>
    </submittedName>
</protein>
<dbReference type="AlphaFoldDB" id="A0A314XR92"/>
<sequence length="74" mass="8540">MCMPSKALLRDLFFTEEGSTALERGFDASLLMSRSQDGKMTTIVSNMILLLSHYSYIGPDFRYEFAEFLKFLQE</sequence>
<accession>A0A314XR92</accession>
<organism evidence="1 2">
    <name type="scientific">Prunus yedoensis var. nudiflora</name>
    <dbReference type="NCBI Taxonomy" id="2094558"/>
    <lineage>
        <taxon>Eukaryota</taxon>
        <taxon>Viridiplantae</taxon>
        <taxon>Streptophyta</taxon>
        <taxon>Embryophyta</taxon>
        <taxon>Tracheophyta</taxon>
        <taxon>Spermatophyta</taxon>
        <taxon>Magnoliopsida</taxon>
        <taxon>eudicotyledons</taxon>
        <taxon>Gunneridae</taxon>
        <taxon>Pentapetalae</taxon>
        <taxon>rosids</taxon>
        <taxon>fabids</taxon>
        <taxon>Rosales</taxon>
        <taxon>Rosaceae</taxon>
        <taxon>Amygdaloideae</taxon>
        <taxon>Amygdaleae</taxon>
        <taxon>Prunus</taxon>
    </lineage>
</organism>
<proteinExistence type="predicted"/>
<keyword evidence="2" id="KW-1185">Reference proteome</keyword>
<gene>
    <name evidence="1" type="ORF">Pyn_38216</name>
</gene>
<reference evidence="1 2" key="1">
    <citation type="submission" date="2018-02" db="EMBL/GenBank/DDBJ databases">
        <title>Draft genome of wild Prunus yedoensis var. nudiflora.</title>
        <authorList>
            <person name="Baek S."/>
            <person name="Kim J.-H."/>
            <person name="Choi K."/>
            <person name="Kim G.-B."/>
            <person name="Cho A."/>
            <person name="Jang H."/>
            <person name="Shin C.-H."/>
            <person name="Yu H.-J."/>
            <person name="Mun J.-H."/>
        </authorList>
    </citation>
    <scope>NUCLEOTIDE SEQUENCE [LARGE SCALE GENOMIC DNA]</scope>
    <source>
        <strain evidence="2">cv. Jeju island</strain>
        <tissue evidence="1">Leaf</tissue>
    </source>
</reference>